<dbReference type="RefSeq" id="WP_193179235.1">
    <property type="nucleotide sequence ID" value="NZ_JACVXA010000005.1"/>
</dbReference>
<evidence type="ECO:0000256" key="2">
    <source>
        <dbReference type="ARBA" id="ARBA00011901"/>
    </source>
</evidence>
<comment type="catalytic activity">
    <reaction evidence="1">
        <text>Hydrolyzes the link between N-acetylmuramoyl residues and L-amino acid residues in certain cell-wall glycopeptides.</text>
        <dbReference type="EC" id="3.5.1.28"/>
    </reaction>
</comment>
<dbReference type="GO" id="GO:0009253">
    <property type="term" value="P:peptidoglycan catabolic process"/>
    <property type="evidence" value="ECO:0007669"/>
    <property type="project" value="InterPro"/>
</dbReference>
<dbReference type="Pfam" id="PF01520">
    <property type="entry name" value="Amidase_3"/>
    <property type="match status" value="1"/>
</dbReference>
<feature type="chain" id="PRO_5035244238" description="N-acetylmuramoyl-L-alanine amidase" evidence="4">
    <location>
        <begin position="20"/>
        <end position="384"/>
    </location>
</feature>
<sequence>MRRAVAALVLALVPGLAAALPNEAPVLDLAQSKIRGDWFGAGVSLDLALSEAVPYAVGVLADPPRLVVRFQSVLETSGQPRRGPEPVLVPNGLSTELQLPLDGPALLASASIDWQDDGSARLRLRLDGAGRDGFATAAARWKPAPAMTVPERPAPGYRLHVMLDPGHGGQDPGADYDGIREADVVLSLARELRRDLEADGFEVSLTREDDSFVPLSERVARTVAAGADLFVSLHADAVLIGHATGASVHSLSPESGGSGDRFLLNRLGGAALASTDGDVDDATMKVLMELAREQSLEAGEALAADLVQAMGDAGMPLYKTPRKLSNFVVLRAADVPSVLVELGYLSEPQDRARLVDPQFRADMAAALAEGITRWAETGAGQGPQ</sequence>
<keyword evidence="3" id="KW-0378">Hydrolase</keyword>
<keyword evidence="7" id="KW-1185">Reference proteome</keyword>
<dbReference type="CDD" id="cd02696">
    <property type="entry name" value="MurNAc-LAA"/>
    <property type="match status" value="1"/>
</dbReference>
<gene>
    <name evidence="6" type="ORF">ICN82_02355</name>
</gene>
<dbReference type="InterPro" id="IPR050695">
    <property type="entry name" value="N-acetylmuramoyl_amidase_3"/>
</dbReference>
<organism evidence="6 7">
    <name type="scientific">Mangrovicoccus algicola</name>
    <dbReference type="NCBI Taxonomy" id="2771008"/>
    <lineage>
        <taxon>Bacteria</taxon>
        <taxon>Pseudomonadati</taxon>
        <taxon>Pseudomonadota</taxon>
        <taxon>Alphaproteobacteria</taxon>
        <taxon>Rhodobacterales</taxon>
        <taxon>Paracoccaceae</taxon>
        <taxon>Mangrovicoccus</taxon>
    </lineage>
</organism>
<accession>A0A8J6Z666</accession>
<evidence type="ECO:0000313" key="6">
    <source>
        <dbReference type="EMBL" id="MBE3637046.1"/>
    </source>
</evidence>
<dbReference type="AlphaFoldDB" id="A0A8J6Z666"/>
<dbReference type="Proteomes" id="UP000609121">
    <property type="component" value="Unassembled WGS sequence"/>
</dbReference>
<comment type="caution">
    <text evidence="6">The sequence shown here is derived from an EMBL/GenBank/DDBJ whole genome shotgun (WGS) entry which is preliminary data.</text>
</comment>
<name>A0A8J6Z666_9RHOB</name>
<dbReference type="SUPFAM" id="SSF53187">
    <property type="entry name" value="Zn-dependent exopeptidases"/>
    <property type="match status" value="1"/>
</dbReference>
<dbReference type="GO" id="GO:0030288">
    <property type="term" value="C:outer membrane-bounded periplasmic space"/>
    <property type="evidence" value="ECO:0007669"/>
    <property type="project" value="TreeGrafter"/>
</dbReference>
<dbReference type="Gene3D" id="3.40.630.40">
    <property type="entry name" value="Zn-dependent exopeptidases"/>
    <property type="match status" value="1"/>
</dbReference>
<dbReference type="SMART" id="SM00646">
    <property type="entry name" value="Ami_3"/>
    <property type="match status" value="1"/>
</dbReference>
<evidence type="ECO:0000256" key="4">
    <source>
        <dbReference type="SAM" id="SignalP"/>
    </source>
</evidence>
<dbReference type="InterPro" id="IPR002508">
    <property type="entry name" value="MurNAc-LAA_cat"/>
</dbReference>
<evidence type="ECO:0000259" key="5">
    <source>
        <dbReference type="SMART" id="SM00646"/>
    </source>
</evidence>
<dbReference type="EC" id="3.5.1.28" evidence="2"/>
<dbReference type="EMBL" id="JACVXA010000005">
    <property type="protein sequence ID" value="MBE3637046.1"/>
    <property type="molecule type" value="Genomic_DNA"/>
</dbReference>
<evidence type="ECO:0000313" key="7">
    <source>
        <dbReference type="Proteomes" id="UP000609121"/>
    </source>
</evidence>
<feature type="domain" description="MurNAc-LAA" evidence="5">
    <location>
        <begin position="219"/>
        <end position="372"/>
    </location>
</feature>
<evidence type="ECO:0000256" key="1">
    <source>
        <dbReference type="ARBA" id="ARBA00001561"/>
    </source>
</evidence>
<dbReference type="PANTHER" id="PTHR30404">
    <property type="entry name" value="N-ACETYLMURAMOYL-L-ALANINE AMIDASE"/>
    <property type="match status" value="1"/>
</dbReference>
<protein>
    <recommendedName>
        <fullName evidence="2">N-acetylmuramoyl-L-alanine amidase</fullName>
        <ecNumber evidence="2">3.5.1.28</ecNumber>
    </recommendedName>
</protein>
<dbReference type="GO" id="GO:0008745">
    <property type="term" value="F:N-acetylmuramoyl-L-alanine amidase activity"/>
    <property type="evidence" value="ECO:0007669"/>
    <property type="project" value="UniProtKB-EC"/>
</dbReference>
<dbReference type="PANTHER" id="PTHR30404:SF0">
    <property type="entry name" value="N-ACETYLMURAMOYL-L-ALANINE AMIDASE AMIC"/>
    <property type="match status" value="1"/>
</dbReference>
<evidence type="ECO:0000256" key="3">
    <source>
        <dbReference type="ARBA" id="ARBA00022801"/>
    </source>
</evidence>
<keyword evidence="4" id="KW-0732">Signal</keyword>
<proteinExistence type="predicted"/>
<feature type="signal peptide" evidence="4">
    <location>
        <begin position="1"/>
        <end position="19"/>
    </location>
</feature>
<reference evidence="6" key="1">
    <citation type="submission" date="2020-09" db="EMBL/GenBank/DDBJ databases">
        <title>A novel bacterium of genus Mangrovicoccus, isolated from South China Sea.</title>
        <authorList>
            <person name="Huang H."/>
            <person name="Mo K."/>
            <person name="Hu Y."/>
        </authorList>
    </citation>
    <scope>NUCLEOTIDE SEQUENCE</scope>
    <source>
        <strain evidence="6">HB182678</strain>
    </source>
</reference>